<keyword evidence="5" id="KW-1185">Reference proteome</keyword>
<sequence>MMALSNSKKKEDTTLHLPRILCLHGGGTNAIVFRMQCRVVTHHLRDSFRFVFVDAPFPCDPHPDIIPVYAGYGPYLRWLRSLTEHAAVDSETMISTIDESLGRAMNDDDLKGGTGQWVALMGFSQGAKIAASLLYRQQVRAEKLGKRNAGSDYRFAVLMAGSAPVISLDREVITNSPAIIDAAVSCEESWRWIDTDWLFDEEHEEQHMLHLPTIHVHGLQDPGLHMHQRLLTQYCRPENSKLMEWDGAHRIPIKTPDVMQLVDLILQTAVETGVLKSQVVRASGFPGLKLTSMQRGERMAGL</sequence>
<evidence type="ECO:0000313" key="5">
    <source>
        <dbReference type="Proteomes" id="UP001629113"/>
    </source>
</evidence>
<comment type="caution">
    <text evidence="4">The sequence shown here is derived from an EMBL/GenBank/DDBJ whole genome shotgun (WGS) entry which is preliminary data.</text>
</comment>
<dbReference type="EMBL" id="JBFCZG010000010">
    <property type="protein sequence ID" value="KAL3417759.1"/>
    <property type="molecule type" value="Genomic_DNA"/>
</dbReference>
<dbReference type="PANTHER" id="PTHR48070">
    <property type="entry name" value="ESTERASE OVCA2"/>
    <property type="match status" value="1"/>
</dbReference>
<dbReference type="InterPro" id="IPR029058">
    <property type="entry name" value="AB_hydrolase_fold"/>
</dbReference>
<feature type="domain" description="Serine hydrolase" evidence="3">
    <location>
        <begin position="18"/>
        <end position="260"/>
    </location>
</feature>
<name>A0ABR4P378_9HELO</name>
<dbReference type="Proteomes" id="UP001629113">
    <property type="component" value="Unassembled WGS sequence"/>
</dbReference>
<proteinExistence type="inferred from homology"/>
<dbReference type="InterPro" id="IPR050593">
    <property type="entry name" value="LovG"/>
</dbReference>
<reference evidence="4 5" key="1">
    <citation type="submission" date="2024-06" db="EMBL/GenBank/DDBJ databases">
        <title>Complete genome of Phlyctema vagabunda strain 19-DSS-EL-015.</title>
        <authorList>
            <person name="Fiorenzani C."/>
        </authorList>
    </citation>
    <scope>NUCLEOTIDE SEQUENCE [LARGE SCALE GENOMIC DNA]</scope>
    <source>
        <strain evidence="4 5">19-DSS-EL-015</strain>
    </source>
</reference>
<dbReference type="Gene3D" id="3.40.50.1820">
    <property type="entry name" value="alpha/beta hydrolase"/>
    <property type="match status" value="1"/>
</dbReference>
<dbReference type="InterPro" id="IPR005645">
    <property type="entry name" value="FSH-like_dom"/>
</dbReference>
<gene>
    <name evidence="4" type="ORF">PVAG01_10769</name>
</gene>
<evidence type="ECO:0000259" key="3">
    <source>
        <dbReference type="Pfam" id="PF03959"/>
    </source>
</evidence>
<comment type="similarity">
    <text evidence="1">Belongs to the LovG family.</text>
</comment>
<keyword evidence="2" id="KW-0378">Hydrolase</keyword>
<evidence type="ECO:0000256" key="2">
    <source>
        <dbReference type="ARBA" id="ARBA00022801"/>
    </source>
</evidence>
<dbReference type="Pfam" id="PF03959">
    <property type="entry name" value="FSH1"/>
    <property type="match status" value="1"/>
</dbReference>
<protein>
    <submittedName>
        <fullName evidence="4">Citrinin biosynthesis oxidoreductase</fullName>
    </submittedName>
</protein>
<dbReference type="SUPFAM" id="SSF53474">
    <property type="entry name" value="alpha/beta-Hydrolases"/>
    <property type="match status" value="1"/>
</dbReference>
<accession>A0ABR4P378</accession>
<evidence type="ECO:0000256" key="1">
    <source>
        <dbReference type="ARBA" id="ARBA00005863"/>
    </source>
</evidence>
<evidence type="ECO:0000313" key="4">
    <source>
        <dbReference type="EMBL" id="KAL3417759.1"/>
    </source>
</evidence>
<dbReference type="PANTHER" id="PTHR48070:SF3">
    <property type="entry name" value="ESTERASE DBAE-RELATED"/>
    <property type="match status" value="1"/>
</dbReference>
<organism evidence="4 5">
    <name type="scientific">Phlyctema vagabunda</name>
    <dbReference type="NCBI Taxonomy" id="108571"/>
    <lineage>
        <taxon>Eukaryota</taxon>
        <taxon>Fungi</taxon>
        <taxon>Dikarya</taxon>
        <taxon>Ascomycota</taxon>
        <taxon>Pezizomycotina</taxon>
        <taxon>Leotiomycetes</taxon>
        <taxon>Helotiales</taxon>
        <taxon>Dermateaceae</taxon>
        <taxon>Phlyctema</taxon>
    </lineage>
</organism>